<feature type="region of interest" description="Disordered" evidence="1">
    <location>
        <begin position="111"/>
        <end position="163"/>
    </location>
</feature>
<keyword evidence="3" id="KW-1185">Reference proteome</keyword>
<comment type="caution">
    <text evidence="2">The sequence shown here is derived from an EMBL/GenBank/DDBJ whole genome shotgun (WGS) entry which is preliminary data.</text>
</comment>
<dbReference type="AlphaFoldDB" id="A0A9P6PK64"/>
<name>A0A9P6PK64_9FUNG</name>
<feature type="non-terminal residue" evidence="2">
    <location>
        <position position="163"/>
    </location>
</feature>
<dbReference type="Proteomes" id="UP000726737">
    <property type="component" value="Unassembled WGS sequence"/>
</dbReference>
<evidence type="ECO:0000256" key="1">
    <source>
        <dbReference type="SAM" id="MobiDB-lite"/>
    </source>
</evidence>
<protein>
    <submittedName>
        <fullName evidence="2">Uncharacterized protein</fullName>
    </submittedName>
</protein>
<dbReference type="EMBL" id="JAAAJA010002237">
    <property type="protein sequence ID" value="KAG0242164.1"/>
    <property type="molecule type" value="Genomic_DNA"/>
</dbReference>
<organism evidence="2 3">
    <name type="scientific">Mortierella polycephala</name>
    <dbReference type="NCBI Taxonomy" id="41804"/>
    <lineage>
        <taxon>Eukaryota</taxon>
        <taxon>Fungi</taxon>
        <taxon>Fungi incertae sedis</taxon>
        <taxon>Mucoromycota</taxon>
        <taxon>Mortierellomycotina</taxon>
        <taxon>Mortierellomycetes</taxon>
        <taxon>Mortierellales</taxon>
        <taxon>Mortierellaceae</taxon>
        <taxon>Mortierella</taxon>
    </lineage>
</organism>
<accession>A0A9P6PK64</accession>
<reference evidence="2" key="1">
    <citation type="journal article" date="2020" name="Fungal Divers.">
        <title>Resolving the Mortierellaceae phylogeny through synthesis of multi-gene phylogenetics and phylogenomics.</title>
        <authorList>
            <person name="Vandepol N."/>
            <person name="Liber J."/>
            <person name="Desiro A."/>
            <person name="Na H."/>
            <person name="Kennedy M."/>
            <person name="Barry K."/>
            <person name="Grigoriev I.V."/>
            <person name="Miller A.N."/>
            <person name="O'Donnell K."/>
            <person name="Stajich J.E."/>
            <person name="Bonito G."/>
        </authorList>
    </citation>
    <scope>NUCLEOTIDE SEQUENCE</scope>
    <source>
        <strain evidence="2">KOD948</strain>
    </source>
</reference>
<evidence type="ECO:0000313" key="3">
    <source>
        <dbReference type="Proteomes" id="UP000726737"/>
    </source>
</evidence>
<feature type="compositionally biased region" description="Acidic residues" evidence="1">
    <location>
        <begin position="151"/>
        <end position="163"/>
    </location>
</feature>
<proteinExistence type="predicted"/>
<feature type="compositionally biased region" description="Basic and acidic residues" evidence="1">
    <location>
        <begin position="120"/>
        <end position="141"/>
    </location>
</feature>
<sequence>MPYLLVLDSLFANGQLQGRRDAVRNPAQLLNIEGNEYRLAAVLYGGGNHFRSITMIAGSSMFYDGNAKRKMRWLNRSEYKVPEGCFVNQVWYLNKTRSSLVSAVSFADELYSDSQEEEEAAPHSDEHKESDPQQPKDHSRPITEPVTELPQTDDTDEEAPQLQ</sequence>
<evidence type="ECO:0000313" key="2">
    <source>
        <dbReference type="EMBL" id="KAG0242164.1"/>
    </source>
</evidence>
<gene>
    <name evidence="2" type="ORF">BG011_003367</name>
</gene>